<keyword evidence="1" id="KW-0560">Oxidoreductase</keyword>
<dbReference type="InterPro" id="IPR013328">
    <property type="entry name" value="6PGD_dom2"/>
</dbReference>
<reference evidence="7 8" key="1">
    <citation type="submission" date="2019-11" db="EMBL/GenBank/DDBJ databases">
        <title>Whole-genome sequencing of Allorhizobium vitis.</title>
        <authorList>
            <person name="Gan H.M."/>
            <person name="Savka M.A."/>
        </authorList>
    </citation>
    <scope>NUCLEOTIDE SEQUENCE [LARGE SCALE GENOMIC DNA]</scope>
    <source>
        <strain evidence="6 8">RF2/1</strain>
        <strain evidence="5 7">T1/7</strain>
    </source>
</reference>
<dbReference type="SUPFAM" id="SSF51735">
    <property type="entry name" value="NAD(P)-binding Rossmann-fold domains"/>
    <property type="match status" value="1"/>
</dbReference>
<dbReference type="PRINTS" id="PR00084">
    <property type="entry name" value="MTLDHDRGNASE"/>
</dbReference>
<dbReference type="InterPro" id="IPR050988">
    <property type="entry name" value="Mannitol_DH/Oxidoreductase"/>
</dbReference>
<evidence type="ECO:0000259" key="3">
    <source>
        <dbReference type="Pfam" id="PF01232"/>
    </source>
</evidence>
<dbReference type="InterPro" id="IPR008927">
    <property type="entry name" value="6-PGluconate_DH-like_C_sf"/>
</dbReference>
<dbReference type="InterPro" id="IPR013131">
    <property type="entry name" value="Mannitol_DH_N"/>
</dbReference>
<dbReference type="Proteomes" id="UP000179454">
    <property type="component" value="Unassembled WGS sequence"/>
</dbReference>
<dbReference type="Pfam" id="PF01232">
    <property type="entry name" value="Mannitol_dh"/>
    <property type="match status" value="1"/>
</dbReference>
<evidence type="ECO:0000256" key="2">
    <source>
        <dbReference type="SAM" id="MobiDB-lite"/>
    </source>
</evidence>
<dbReference type="Pfam" id="PF08125">
    <property type="entry name" value="Mannitol_dh_C"/>
    <property type="match status" value="1"/>
</dbReference>
<keyword evidence="7" id="KW-1185">Reference proteome</keyword>
<evidence type="ECO:0000313" key="6">
    <source>
        <dbReference type="EMBL" id="MUP12455.1"/>
    </source>
</evidence>
<evidence type="ECO:0000313" key="5">
    <source>
        <dbReference type="EMBL" id="MUO43728.1"/>
    </source>
</evidence>
<evidence type="ECO:0000313" key="7">
    <source>
        <dbReference type="Proteomes" id="UP000179454"/>
    </source>
</evidence>
<dbReference type="PANTHER" id="PTHR43362">
    <property type="entry name" value="MANNITOL DEHYDROGENASE DSF1-RELATED"/>
    <property type="match status" value="1"/>
</dbReference>
<gene>
    <name evidence="6" type="ORF">BBK91_021575</name>
    <name evidence="5" type="ORF">BBL17_018265</name>
</gene>
<proteinExistence type="predicted"/>
<dbReference type="EMBL" id="MBFE02000013">
    <property type="protein sequence ID" value="MUO43728.1"/>
    <property type="molecule type" value="Genomic_DNA"/>
</dbReference>
<evidence type="ECO:0000259" key="4">
    <source>
        <dbReference type="Pfam" id="PF08125"/>
    </source>
</evidence>
<dbReference type="PANTHER" id="PTHR43362:SF1">
    <property type="entry name" value="MANNITOL DEHYDROGENASE 2-RELATED"/>
    <property type="match status" value="1"/>
</dbReference>
<evidence type="ECO:0000256" key="1">
    <source>
        <dbReference type="ARBA" id="ARBA00023002"/>
    </source>
</evidence>
<sequence>MSMEAGLPADISANPQRLRRPDSIRPQTGIVHLGLGAFYRAHGAIYIEQAMEKSGGDWGIIGVSLMRPDQRDALAPQDFAYTAVELGPNGETPHVIGVINDVLVARENQRAVIDAMSDPAVKIVSLTVTEKGYCHEPSTGKLNRNHPDIQHDLAYPEAPVSALGFLVRALEKRHAAGLRPFTVLCCDNLPENGKVVRGVVLELAGLISSDLQGWIASEGAFPSTMVDRIVPATKPEDIDRLAQITGVLDLSPVMHEPFRQWVVEDHFVDGERPDLGAVGVELVKDVTPFEHMKLRCLNGTHSSLAYLGYLAGHETIAQTVADPVFARFCKMLWDTEITPGLKAPPGISLGDYTAALFDRYANPAIRHRTWQIAMDGSQKLPQRILGTLTENLAANRPITGLALAVAAWMRYVGGIDEKGDAIDVRDPLATRLKSLSDGAAEPAEKVAALLSVREIFPAPLADNPTFRNALTTAYQSLVTKGARQTIEDLSR</sequence>
<evidence type="ECO:0000313" key="8">
    <source>
        <dbReference type="Proteomes" id="UP000179536"/>
    </source>
</evidence>
<feature type="region of interest" description="Disordered" evidence="2">
    <location>
        <begin position="1"/>
        <end position="23"/>
    </location>
</feature>
<dbReference type="Gene3D" id="3.40.50.720">
    <property type="entry name" value="NAD(P)-binding Rossmann-like Domain"/>
    <property type="match status" value="1"/>
</dbReference>
<dbReference type="Gene3D" id="1.10.1040.10">
    <property type="entry name" value="N-(1-d-carboxylethyl)-l-norvaline Dehydrogenase, domain 2"/>
    <property type="match status" value="1"/>
</dbReference>
<dbReference type="Proteomes" id="UP000179536">
    <property type="component" value="Unassembled WGS sequence"/>
</dbReference>
<dbReference type="InterPro" id="IPR036291">
    <property type="entry name" value="NAD(P)-bd_dom_sf"/>
</dbReference>
<dbReference type="InterPro" id="IPR013118">
    <property type="entry name" value="Mannitol_DH_C"/>
</dbReference>
<accession>A0ABD6HF39</accession>
<dbReference type="EMBL" id="MBFA02000017">
    <property type="protein sequence ID" value="MUP12455.1"/>
    <property type="molecule type" value="Genomic_DNA"/>
</dbReference>
<comment type="caution">
    <text evidence="6">The sequence shown here is derived from an EMBL/GenBank/DDBJ whole genome shotgun (WGS) entry which is preliminary data.</text>
</comment>
<feature type="domain" description="Mannitol dehydrogenase N-terminal" evidence="3">
    <location>
        <begin position="29"/>
        <end position="273"/>
    </location>
</feature>
<dbReference type="GO" id="GO:0016491">
    <property type="term" value="F:oxidoreductase activity"/>
    <property type="evidence" value="ECO:0007669"/>
    <property type="project" value="UniProtKB-KW"/>
</dbReference>
<organism evidence="6 8">
    <name type="scientific">Agrobacterium vitis</name>
    <name type="common">Rhizobium vitis</name>
    <dbReference type="NCBI Taxonomy" id="373"/>
    <lineage>
        <taxon>Bacteria</taxon>
        <taxon>Pseudomonadati</taxon>
        <taxon>Pseudomonadota</taxon>
        <taxon>Alphaproteobacteria</taxon>
        <taxon>Hyphomicrobiales</taxon>
        <taxon>Rhizobiaceae</taxon>
        <taxon>Rhizobium/Agrobacterium group</taxon>
        <taxon>Agrobacterium</taxon>
    </lineage>
</organism>
<dbReference type="InterPro" id="IPR000669">
    <property type="entry name" value="Mannitol_DH"/>
</dbReference>
<protein>
    <submittedName>
        <fullName evidence="6">Mannitol dehydrogenase family protein</fullName>
    </submittedName>
</protein>
<feature type="domain" description="Mannitol dehydrogenase C-terminal" evidence="4">
    <location>
        <begin position="285"/>
        <end position="477"/>
    </location>
</feature>
<dbReference type="SUPFAM" id="SSF48179">
    <property type="entry name" value="6-phosphogluconate dehydrogenase C-terminal domain-like"/>
    <property type="match status" value="1"/>
</dbReference>
<dbReference type="AlphaFoldDB" id="A0ABD6HF39"/>
<name>A0ABD6HF39_AGRVI</name>